<accession>A0A420FFJ4</accession>
<dbReference type="PANTHER" id="PTHR47406:SF2">
    <property type="entry name" value="ALPHA GLUCURONIDASE N-TERMINAL DOMAIN-CONTAINING PROTEIN"/>
    <property type="match status" value="1"/>
</dbReference>
<protein>
    <recommendedName>
        <fullName evidence="4">DUF4838 domain-containing protein</fullName>
    </recommendedName>
</protein>
<feature type="chain" id="PRO_5019332614" description="DUF4838 domain-containing protein" evidence="1">
    <location>
        <begin position="21"/>
        <end position="711"/>
    </location>
</feature>
<dbReference type="PANTHER" id="PTHR47406">
    <property type="entry name" value="COAGULATION FACTOR 5/8 TYPE, C-TERMINAL"/>
    <property type="match status" value="1"/>
</dbReference>
<organism evidence="2 3">
    <name type="scientific">Sphingobacterium siyangense</name>
    <dbReference type="NCBI Taxonomy" id="459529"/>
    <lineage>
        <taxon>Bacteria</taxon>
        <taxon>Pseudomonadati</taxon>
        <taxon>Bacteroidota</taxon>
        <taxon>Sphingobacteriia</taxon>
        <taxon>Sphingobacteriales</taxon>
        <taxon>Sphingobacteriaceae</taxon>
        <taxon>Sphingobacterium</taxon>
    </lineage>
</organism>
<sequence>MYLFKVAILFILQILLLSCAGEASTFKFESPQLTIASNGDKSSRNAADYLYYHLKKRVQNRTSFQVKRSDQINYQGVNTVYLEIVPDLDSDYEIRNETDRLSIYGREYATLCWISYLLIDHFSNFHQLDIADLPPNYLNFKSHKGHFAMQYREPHLPSNLHTDYAGMLLTKTTDRDWGVWGHNLKRVFGKGIPTNSYALVDGKRINEQYCFSAQETYNAISSYIRDQYGDGAKGPTYFMIAPNDNDFVCTCNECQKKGNTKTSATAAVGDLLNRLAQEFPKHHFFTLAYRSTAEAPKRMLMENVGAFVSTIDLPKTAVLDLNSVAVSSFSMLANNWKTKVRHLYSWDYVSNFDDYLTPFPVMERVKKQLPFFNSLGIDGLFLNGSGYDYSSFEDVKTYVFAALMIDPSLEVPQLITNYLQRFYPSTGNLLSNYLIGLERSALKRNHPTDVYSSFREALRTYIDQEEFFHFYEKLIQLNKFTVGNEREKINKLLTALAYTKLQIQYASAGGMQGDRKRTPDLEINSASKEEALDRLSTYIAYADLKNYKEEDGAIHRYIQDWKTFEENSFKRNDFAQAQATGGISKQNYEGSYLLSDGLDGFASDFNQGWFLAGEDIVVDGIIHNESGRTKRFTLRCLVHTKHRMLVPDHVEFFCNGRKVATFTANDFDLQSGVAVLEREVELEKNGTVQLRIYKSKDIKKSVIACDEIRIY</sequence>
<evidence type="ECO:0000313" key="2">
    <source>
        <dbReference type="EMBL" id="RKF31704.1"/>
    </source>
</evidence>
<name>A0A420FFJ4_9SPHI</name>
<dbReference type="InterPro" id="IPR032287">
    <property type="entry name" value="DUF4838"/>
</dbReference>
<dbReference type="SUPFAM" id="SSF160355">
    <property type="entry name" value="Bacterial polysaccharide co-polymerase-like"/>
    <property type="match status" value="1"/>
</dbReference>
<comment type="caution">
    <text evidence="2">The sequence shown here is derived from an EMBL/GenBank/DDBJ whole genome shotgun (WGS) entry which is preliminary data.</text>
</comment>
<dbReference type="PROSITE" id="PS51257">
    <property type="entry name" value="PROKAR_LIPOPROTEIN"/>
    <property type="match status" value="1"/>
</dbReference>
<gene>
    <name evidence="2" type="ORF">BCY89_16170</name>
</gene>
<dbReference type="EMBL" id="MCAQ01000028">
    <property type="protein sequence ID" value="RKF31704.1"/>
    <property type="molecule type" value="Genomic_DNA"/>
</dbReference>
<dbReference type="RefSeq" id="WP_120335944.1">
    <property type="nucleotide sequence ID" value="NZ_MCAQ01000028.1"/>
</dbReference>
<reference evidence="2 3" key="1">
    <citation type="submission" date="2016-07" db="EMBL/GenBank/DDBJ databases">
        <title>Genome analysis of Sphingobacterium siyangense T12B17.</title>
        <authorList>
            <person name="Xu D."/>
            <person name="Su Y."/>
            <person name="Zheng S."/>
        </authorList>
    </citation>
    <scope>NUCLEOTIDE SEQUENCE [LARGE SCALE GENOMIC DNA]</scope>
    <source>
        <strain evidence="2 3">T12B17</strain>
    </source>
</reference>
<keyword evidence="3" id="KW-1185">Reference proteome</keyword>
<dbReference type="Proteomes" id="UP000286402">
    <property type="component" value="Unassembled WGS sequence"/>
</dbReference>
<evidence type="ECO:0008006" key="4">
    <source>
        <dbReference type="Google" id="ProtNLM"/>
    </source>
</evidence>
<keyword evidence="1" id="KW-0732">Signal</keyword>
<proteinExistence type="predicted"/>
<feature type="signal peptide" evidence="1">
    <location>
        <begin position="1"/>
        <end position="20"/>
    </location>
</feature>
<evidence type="ECO:0000313" key="3">
    <source>
        <dbReference type="Proteomes" id="UP000286402"/>
    </source>
</evidence>
<dbReference type="Pfam" id="PF16126">
    <property type="entry name" value="DUF4838"/>
    <property type="match status" value="1"/>
</dbReference>
<dbReference type="AlphaFoldDB" id="A0A420FFJ4"/>
<evidence type="ECO:0000256" key="1">
    <source>
        <dbReference type="SAM" id="SignalP"/>
    </source>
</evidence>